<organism evidence="6">
    <name type="scientific">Phaffia rhodozyma</name>
    <name type="common">Yeast</name>
    <name type="synonym">Xanthophyllomyces dendrorhous</name>
    <dbReference type="NCBI Taxonomy" id="264483"/>
    <lineage>
        <taxon>Eukaryota</taxon>
        <taxon>Fungi</taxon>
        <taxon>Dikarya</taxon>
        <taxon>Basidiomycota</taxon>
        <taxon>Agaricomycotina</taxon>
        <taxon>Tremellomycetes</taxon>
        <taxon>Cystofilobasidiales</taxon>
        <taxon>Mrakiaceae</taxon>
        <taxon>Phaffia</taxon>
    </lineage>
</organism>
<dbReference type="SUPFAM" id="SSF52833">
    <property type="entry name" value="Thioredoxin-like"/>
    <property type="match status" value="1"/>
</dbReference>
<evidence type="ECO:0000256" key="2">
    <source>
        <dbReference type="ARBA" id="ARBA00023157"/>
    </source>
</evidence>
<keyword evidence="2" id="KW-1015">Disulfide bond</keyword>
<dbReference type="SUPFAM" id="SSF49785">
    <property type="entry name" value="Galactose-binding domain-like"/>
    <property type="match status" value="1"/>
</dbReference>
<dbReference type="FunFam" id="3.40.30.10:FF:000245">
    <property type="entry name" value="Thioredoxin"/>
    <property type="match status" value="1"/>
</dbReference>
<proteinExistence type="predicted"/>
<dbReference type="InterPro" id="IPR017937">
    <property type="entry name" value="Thioredoxin_CS"/>
</dbReference>
<accession>A0A0F7SQ20</accession>
<evidence type="ECO:0000256" key="3">
    <source>
        <dbReference type="SAM" id="MobiDB-lite"/>
    </source>
</evidence>
<reference evidence="6" key="1">
    <citation type="submission" date="2014-08" db="EMBL/GenBank/DDBJ databases">
        <authorList>
            <person name="Sharma Rahul"/>
            <person name="Thines Marco"/>
        </authorList>
    </citation>
    <scope>NUCLEOTIDE SEQUENCE</scope>
</reference>
<feature type="domain" description="PITH" evidence="5">
    <location>
        <begin position="161"/>
        <end position="336"/>
    </location>
</feature>
<feature type="compositionally biased region" description="Low complexity" evidence="3">
    <location>
        <begin position="153"/>
        <end position="165"/>
    </location>
</feature>
<evidence type="ECO:0000256" key="1">
    <source>
        <dbReference type="ARBA" id="ARBA00020570"/>
    </source>
</evidence>
<dbReference type="InterPro" id="IPR013766">
    <property type="entry name" value="Thioredoxin_domain"/>
</dbReference>
<dbReference type="Pfam" id="PF06201">
    <property type="entry name" value="PITH"/>
    <property type="match status" value="1"/>
</dbReference>
<dbReference type="PROSITE" id="PS51532">
    <property type="entry name" value="PITH"/>
    <property type="match status" value="1"/>
</dbReference>
<dbReference type="Pfam" id="PF00085">
    <property type="entry name" value="Thioredoxin"/>
    <property type="match status" value="1"/>
</dbReference>
<dbReference type="PROSITE" id="PS51352">
    <property type="entry name" value="THIOREDOXIN_2"/>
    <property type="match status" value="1"/>
</dbReference>
<dbReference type="Gene3D" id="3.40.30.10">
    <property type="entry name" value="Glutaredoxin"/>
    <property type="match status" value="1"/>
</dbReference>
<dbReference type="InterPro" id="IPR010400">
    <property type="entry name" value="PITH_dom"/>
</dbReference>
<dbReference type="InterPro" id="IPR008979">
    <property type="entry name" value="Galactose-bd-like_sf"/>
</dbReference>
<protein>
    <recommendedName>
        <fullName evidence="1">Thioredoxin</fullName>
    </recommendedName>
</protein>
<dbReference type="PANTHER" id="PTHR46115">
    <property type="entry name" value="THIOREDOXIN-LIKE PROTEIN 1"/>
    <property type="match status" value="1"/>
</dbReference>
<evidence type="ECO:0000259" key="4">
    <source>
        <dbReference type="PROSITE" id="PS51352"/>
    </source>
</evidence>
<dbReference type="GO" id="GO:0005737">
    <property type="term" value="C:cytoplasm"/>
    <property type="evidence" value="ECO:0007669"/>
    <property type="project" value="UniProtKB-ARBA"/>
</dbReference>
<dbReference type="AlphaFoldDB" id="A0A0F7SQ20"/>
<dbReference type="InterPro" id="IPR037047">
    <property type="entry name" value="PITH_dom_sf"/>
</dbReference>
<dbReference type="EMBL" id="LN483124">
    <property type="protein sequence ID" value="CED82590.1"/>
    <property type="molecule type" value="Genomic_DNA"/>
</dbReference>
<name>A0A0F7SQ20_PHARH</name>
<evidence type="ECO:0000259" key="5">
    <source>
        <dbReference type="PROSITE" id="PS51532"/>
    </source>
</evidence>
<evidence type="ECO:0000313" key="6">
    <source>
        <dbReference type="EMBL" id="CED82590.1"/>
    </source>
</evidence>
<dbReference type="PROSITE" id="PS00194">
    <property type="entry name" value="THIOREDOXIN_1"/>
    <property type="match status" value="1"/>
</dbReference>
<sequence length="336" mass="36757">MATDVLKLWPASSFCGSHYSAVSKIDITCGSSKKIKINTTMPYIEIKELQQFNRVLSETSAEKLVVIDFHATWCGPCRAIAPVYERLSNSVLHATFLKVDTDKVPAIAQKYNIRAMPTFVFLKGGNKIDELKGADPTGLTEKVNRLAGPPPSSFASGSKSSSKSLTEGLTSLKPVIDSRELQCLNEVDDHTLKGILGSDAKEGNFLESDADEQLLITIPFLQPTRLRALVIRTDPSKLELAPKRLKLFINHPSLGFPEAETFAPTQEFELTSKQVEEAEGTVRLDLRLVRFQGVGSLSIFVVSNMGGDEVTRIDGIDLFGEVMEGGSKGPLQKVED</sequence>
<dbReference type="Gene3D" id="2.60.120.470">
    <property type="entry name" value="PITH domain"/>
    <property type="match status" value="1"/>
</dbReference>
<feature type="region of interest" description="Disordered" evidence="3">
    <location>
        <begin position="140"/>
        <end position="165"/>
    </location>
</feature>
<dbReference type="CDD" id="cd02947">
    <property type="entry name" value="TRX_family"/>
    <property type="match status" value="1"/>
</dbReference>
<dbReference type="InterPro" id="IPR036249">
    <property type="entry name" value="Thioredoxin-like_sf"/>
</dbReference>
<dbReference type="PRINTS" id="PR00421">
    <property type="entry name" value="THIOREDOXIN"/>
</dbReference>
<feature type="domain" description="Thioredoxin" evidence="4">
    <location>
        <begin position="35"/>
        <end position="148"/>
    </location>
</feature>